<keyword evidence="2" id="KW-1185">Reference proteome</keyword>
<accession>A0ABS4AAZ6</accession>
<dbReference type="EMBL" id="JAGIZB010000004">
    <property type="protein sequence ID" value="MBP0444169.1"/>
    <property type="molecule type" value="Genomic_DNA"/>
</dbReference>
<dbReference type="RefSeq" id="WP_209378407.1">
    <property type="nucleotide sequence ID" value="NZ_JAGIZB010000004.1"/>
</dbReference>
<sequence>MGERELAWLTLEEDLRARATLNVTALRTREDYAFHVLDESGNDLSDAAEWVLQGDFFEALAVSPASFLDRVQLHHSRFRSRHLLELAAHSFYLNHPDAEFVLRAASLTILSHRYLEKPADSLDGDETARVAWLLAEAGPVTAAGAALVKAAEDAGARVDWRHVRWTVSLATVAAHLSLYDESYEQALSFFELATRHTHLVHYAKVSALNLVICAFAEGLLAHMLGRNEHALAALTRGVEAVKPIVQAQNLMENVWVLGDLQNVLKASRQCYIALIRLGLKEARVSPPVIDENMQIELGEVRSPLQKIVLAGRVPALAAHLARHGAF</sequence>
<evidence type="ECO:0000313" key="2">
    <source>
        <dbReference type="Proteomes" id="UP000681594"/>
    </source>
</evidence>
<dbReference type="Proteomes" id="UP000681594">
    <property type="component" value="Unassembled WGS sequence"/>
</dbReference>
<proteinExistence type="predicted"/>
<evidence type="ECO:0000313" key="1">
    <source>
        <dbReference type="EMBL" id="MBP0444169.1"/>
    </source>
</evidence>
<reference evidence="1 2" key="1">
    <citation type="submission" date="2021-03" db="EMBL/GenBank/DDBJ databases">
        <authorList>
            <person name="So Y."/>
        </authorList>
    </citation>
    <scope>NUCLEOTIDE SEQUENCE [LARGE SCALE GENOMIC DNA]</scope>
    <source>
        <strain evidence="1 2">SSH11</strain>
    </source>
</reference>
<organism evidence="1 2">
    <name type="scientific">Pararoseomonas baculiformis</name>
    <dbReference type="NCBI Taxonomy" id="2820812"/>
    <lineage>
        <taxon>Bacteria</taxon>
        <taxon>Pseudomonadati</taxon>
        <taxon>Pseudomonadota</taxon>
        <taxon>Alphaproteobacteria</taxon>
        <taxon>Acetobacterales</taxon>
        <taxon>Acetobacteraceae</taxon>
        <taxon>Pararoseomonas</taxon>
    </lineage>
</organism>
<protein>
    <submittedName>
        <fullName evidence="1">Uncharacterized protein</fullName>
    </submittedName>
</protein>
<gene>
    <name evidence="1" type="ORF">J8J14_05205</name>
</gene>
<name>A0ABS4AAZ6_9PROT</name>
<comment type="caution">
    <text evidence="1">The sequence shown here is derived from an EMBL/GenBank/DDBJ whole genome shotgun (WGS) entry which is preliminary data.</text>
</comment>